<evidence type="ECO:0000256" key="4">
    <source>
        <dbReference type="ARBA" id="ARBA00022729"/>
    </source>
</evidence>
<comment type="cofactor">
    <cofactor evidence="1">
        <name>Ca(2+)</name>
        <dbReference type="ChEBI" id="CHEBI:29108"/>
    </cofactor>
</comment>
<evidence type="ECO:0000256" key="1">
    <source>
        <dbReference type="ARBA" id="ARBA00001913"/>
    </source>
</evidence>
<name>A0A5B9PKM1_9BACT</name>
<dbReference type="Gene3D" id="3.40.720.10">
    <property type="entry name" value="Alkaline Phosphatase, subunit A"/>
    <property type="match status" value="1"/>
</dbReference>
<dbReference type="Proteomes" id="UP000322214">
    <property type="component" value="Chromosome"/>
</dbReference>
<evidence type="ECO:0000256" key="7">
    <source>
        <dbReference type="SAM" id="MobiDB-lite"/>
    </source>
</evidence>
<evidence type="ECO:0000256" key="2">
    <source>
        <dbReference type="ARBA" id="ARBA00008779"/>
    </source>
</evidence>
<feature type="compositionally biased region" description="Polar residues" evidence="7">
    <location>
        <begin position="478"/>
        <end position="490"/>
    </location>
</feature>
<evidence type="ECO:0000256" key="5">
    <source>
        <dbReference type="ARBA" id="ARBA00022801"/>
    </source>
</evidence>
<evidence type="ECO:0000313" key="11">
    <source>
        <dbReference type="Proteomes" id="UP000322214"/>
    </source>
</evidence>
<sequence length="496" mass="55530" precursor="true">MTELPFKTFLRRIVLVAMLTSVFVNFAAAQDRKNVLFIAVDDLRPELGCYGKQYMTTPNIDALASRGVLFESAYCMVPTCGASRAAVMSGRRPAPTRFRNYLTWLSKEVPDAMPLHAQFKNDGYTAISIGKIFHHMDDHADDWSEPPVRHQRIRYFNEPARQASIAEHKRKYPNSNRERRGPASESADVADEEYGDGQSATVAIEKLEQFSKNPEQPFFLAVGFNKPHLPFIAPKKYWDMYDRSEIKIAENHQTPDDVPKVALHQSGELRAYSDIPPRGPMDESKAIDLIHGYRASISFIDAQIGRIIETLDRTGLAEDTIIVLWSDHGWQLGEHGLWNKHSCFETSMWTPLIISVPGDDAIKAGQRATGIVELIDLYPTICELSGVAAPENLDGNSLVPALQDPAVELKPYAIGRYQFGDTIRTKDFRYTEFRGKAGGSSGKGPVGMGKIMGRMMFSHASDPNENENVANKDRFQDAMQQLSAELNANKGQPYEK</sequence>
<evidence type="ECO:0000256" key="3">
    <source>
        <dbReference type="ARBA" id="ARBA00022723"/>
    </source>
</evidence>
<dbReference type="OrthoDB" id="9782218at2"/>
<organism evidence="10 11">
    <name type="scientific">Mariniblastus fucicola</name>
    <dbReference type="NCBI Taxonomy" id="980251"/>
    <lineage>
        <taxon>Bacteria</taxon>
        <taxon>Pseudomonadati</taxon>
        <taxon>Planctomycetota</taxon>
        <taxon>Planctomycetia</taxon>
        <taxon>Pirellulales</taxon>
        <taxon>Pirellulaceae</taxon>
        <taxon>Mariniblastus</taxon>
    </lineage>
</organism>
<feature type="region of interest" description="Disordered" evidence="7">
    <location>
        <begin position="164"/>
        <end position="195"/>
    </location>
</feature>
<evidence type="ECO:0000256" key="8">
    <source>
        <dbReference type="SAM" id="SignalP"/>
    </source>
</evidence>
<accession>A0A5B9PKM1</accession>
<reference evidence="10 11" key="1">
    <citation type="submission" date="2019-08" db="EMBL/GenBank/DDBJ databases">
        <title>Deep-cultivation of Planctomycetes and their phenomic and genomic characterization uncovers novel biology.</title>
        <authorList>
            <person name="Wiegand S."/>
            <person name="Jogler M."/>
            <person name="Boedeker C."/>
            <person name="Pinto D."/>
            <person name="Vollmers J."/>
            <person name="Rivas-Marin E."/>
            <person name="Kohn T."/>
            <person name="Peeters S.H."/>
            <person name="Heuer A."/>
            <person name="Rast P."/>
            <person name="Oberbeckmann S."/>
            <person name="Bunk B."/>
            <person name="Jeske O."/>
            <person name="Meyerdierks A."/>
            <person name="Storesund J.E."/>
            <person name="Kallscheuer N."/>
            <person name="Luecker S."/>
            <person name="Lage O.M."/>
            <person name="Pohl T."/>
            <person name="Merkel B.J."/>
            <person name="Hornburger P."/>
            <person name="Mueller R.-W."/>
            <person name="Bruemmer F."/>
            <person name="Labrenz M."/>
            <person name="Spormann A.M."/>
            <person name="Op den Camp H."/>
            <person name="Overmann J."/>
            <person name="Amann R."/>
            <person name="Jetten M.S.M."/>
            <person name="Mascher T."/>
            <person name="Medema M.H."/>
            <person name="Devos D.P."/>
            <person name="Kaster A.-K."/>
            <person name="Ovreas L."/>
            <person name="Rohde M."/>
            <person name="Galperin M.Y."/>
            <person name="Jogler C."/>
        </authorList>
    </citation>
    <scope>NUCLEOTIDE SEQUENCE [LARGE SCALE GENOMIC DNA]</scope>
    <source>
        <strain evidence="10 11">FC18</strain>
    </source>
</reference>
<dbReference type="SUPFAM" id="SSF53649">
    <property type="entry name" value="Alkaline phosphatase-like"/>
    <property type="match status" value="1"/>
</dbReference>
<feature type="region of interest" description="Disordered" evidence="7">
    <location>
        <begin position="458"/>
        <end position="496"/>
    </location>
</feature>
<dbReference type="STRING" id="980251.GCA_001642875_02568"/>
<evidence type="ECO:0000313" key="10">
    <source>
        <dbReference type="EMBL" id="QEG22943.1"/>
    </source>
</evidence>
<dbReference type="RefSeq" id="WP_084417184.1">
    <property type="nucleotide sequence ID" value="NZ_CP042912.1"/>
</dbReference>
<dbReference type="InterPro" id="IPR035874">
    <property type="entry name" value="IDS"/>
</dbReference>
<gene>
    <name evidence="10" type="ORF">MFFC18_28310</name>
</gene>
<dbReference type="GO" id="GO:0005737">
    <property type="term" value="C:cytoplasm"/>
    <property type="evidence" value="ECO:0007669"/>
    <property type="project" value="TreeGrafter"/>
</dbReference>
<dbReference type="Pfam" id="PF00884">
    <property type="entry name" value="Sulfatase"/>
    <property type="match status" value="1"/>
</dbReference>
<keyword evidence="11" id="KW-1185">Reference proteome</keyword>
<keyword evidence="3" id="KW-0479">Metal-binding</keyword>
<comment type="similarity">
    <text evidence="2">Belongs to the sulfatase family.</text>
</comment>
<evidence type="ECO:0000259" key="9">
    <source>
        <dbReference type="Pfam" id="PF00884"/>
    </source>
</evidence>
<dbReference type="EMBL" id="CP042912">
    <property type="protein sequence ID" value="QEG22943.1"/>
    <property type="molecule type" value="Genomic_DNA"/>
</dbReference>
<dbReference type="PANTHER" id="PTHR45953">
    <property type="entry name" value="IDURONATE 2-SULFATASE"/>
    <property type="match status" value="1"/>
</dbReference>
<keyword evidence="5 10" id="KW-0378">Hydrolase</keyword>
<feature type="chain" id="PRO_5022700747" evidence="8">
    <location>
        <begin position="28"/>
        <end position="496"/>
    </location>
</feature>
<dbReference type="KEGG" id="mff:MFFC18_28310"/>
<feature type="signal peptide" evidence="8">
    <location>
        <begin position="1"/>
        <end position="27"/>
    </location>
</feature>
<dbReference type="InterPro" id="IPR017850">
    <property type="entry name" value="Alkaline_phosphatase_core_sf"/>
</dbReference>
<dbReference type="GO" id="GO:0046872">
    <property type="term" value="F:metal ion binding"/>
    <property type="evidence" value="ECO:0007669"/>
    <property type="project" value="UniProtKB-KW"/>
</dbReference>
<dbReference type="PANTHER" id="PTHR45953:SF1">
    <property type="entry name" value="IDURONATE 2-SULFATASE"/>
    <property type="match status" value="1"/>
</dbReference>
<feature type="domain" description="Sulfatase N-terminal" evidence="9">
    <location>
        <begin position="33"/>
        <end position="387"/>
    </location>
</feature>
<keyword evidence="6" id="KW-0106">Calcium</keyword>
<dbReference type="CDD" id="cd16030">
    <property type="entry name" value="iduronate-2-sulfatase"/>
    <property type="match status" value="1"/>
</dbReference>
<keyword evidence="4 8" id="KW-0732">Signal</keyword>
<dbReference type="GO" id="GO:0004065">
    <property type="term" value="F:arylsulfatase activity"/>
    <property type="evidence" value="ECO:0007669"/>
    <property type="project" value="UniProtKB-EC"/>
</dbReference>
<dbReference type="EC" id="3.1.6.1" evidence="10"/>
<dbReference type="AlphaFoldDB" id="A0A5B9PKM1"/>
<proteinExistence type="inferred from homology"/>
<evidence type="ECO:0000256" key="6">
    <source>
        <dbReference type="ARBA" id="ARBA00022837"/>
    </source>
</evidence>
<protein>
    <submittedName>
        <fullName evidence="10">Arylsulfatase</fullName>
        <ecNumber evidence="10">3.1.6.1</ecNumber>
    </submittedName>
</protein>
<dbReference type="GO" id="GO:0004423">
    <property type="term" value="F:iduronate-2-sulfatase activity"/>
    <property type="evidence" value="ECO:0007669"/>
    <property type="project" value="InterPro"/>
</dbReference>
<dbReference type="InterPro" id="IPR000917">
    <property type="entry name" value="Sulfatase_N"/>
</dbReference>